<feature type="binding site" evidence="8">
    <location>
        <begin position="57"/>
        <end position="59"/>
    </location>
    <ligand>
        <name>4-CDP-2-C-methyl-D-erythritol 2-phosphate</name>
        <dbReference type="ChEBI" id="CHEBI:57919"/>
    </ligand>
</feature>
<name>A0A916SSH2_9BURK</name>
<feature type="site" description="Transition state stabilizer" evidence="8">
    <location>
        <position position="83"/>
    </location>
</feature>
<reference evidence="12" key="1">
    <citation type="journal article" date="2014" name="Int. J. Syst. Evol. Microbiol.">
        <title>Complete genome sequence of Corynebacterium casei LMG S-19264T (=DSM 44701T), isolated from a smear-ripened cheese.</title>
        <authorList>
            <consortium name="US DOE Joint Genome Institute (JGI-PGF)"/>
            <person name="Walter F."/>
            <person name="Albersmeier A."/>
            <person name="Kalinowski J."/>
            <person name="Ruckert C."/>
        </authorList>
    </citation>
    <scope>NUCLEOTIDE SEQUENCE</scope>
    <source>
        <strain evidence="12">CGMCC 1.15322</strain>
    </source>
</reference>
<comment type="catalytic activity">
    <reaction evidence="1 8 9">
        <text>4-CDP-2-C-methyl-D-erythritol 2-phosphate = 2-C-methyl-D-erythritol 2,4-cyclic diphosphate + CMP</text>
        <dbReference type="Rhea" id="RHEA:23864"/>
        <dbReference type="ChEBI" id="CHEBI:57919"/>
        <dbReference type="ChEBI" id="CHEBI:58483"/>
        <dbReference type="ChEBI" id="CHEBI:60377"/>
        <dbReference type="EC" id="4.6.1.12"/>
    </reaction>
</comment>
<keyword evidence="6 8" id="KW-0414">Isoprene biosynthesis</keyword>
<evidence type="ECO:0000256" key="7">
    <source>
        <dbReference type="ARBA" id="ARBA00023239"/>
    </source>
</evidence>
<keyword evidence="7 8" id="KW-0456">Lyase</keyword>
<reference evidence="12" key="2">
    <citation type="submission" date="2020-09" db="EMBL/GenBank/DDBJ databases">
        <authorList>
            <person name="Sun Q."/>
            <person name="Zhou Y."/>
        </authorList>
    </citation>
    <scope>NUCLEOTIDE SEQUENCE</scope>
    <source>
        <strain evidence="12">CGMCC 1.15322</strain>
    </source>
</reference>
<dbReference type="InterPro" id="IPR003526">
    <property type="entry name" value="MECDP_synthase"/>
</dbReference>
<feature type="binding site" evidence="8">
    <location>
        <position position="59"/>
    </location>
    <ligand>
        <name>a divalent metal cation</name>
        <dbReference type="ChEBI" id="CHEBI:60240"/>
    </ligand>
</feature>
<accession>A0A916SSH2</accession>
<comment type="caution">
    <text evidence="8">Lacks conserved residue(s) required for the propagation of feature annotation.</text>
</comment>
<feature type="binding site" evidence="8">
    <location>
        <begin position="83"/>
        <end position="84"/>
    </location>
    <ligand>
        <name>4-CDP-2-C-methyl-D-erythritol 2-phosphate</name>
        <dbReference type="ChEBI" id="CHEBI:57919"/>
    </ligand>
</feature>
<evidence type="ECO:0000256" key="9">
    <source>
        <dbReference type="RuleBase" id="RU004395"/>
    </source>
</evidence>
<evidence type="ECO:0000259" key="11">
    <source>
        <dbReference type="Pfam" id="PF02542"/>
    </source>
</evidence>
<dbReference type="FunFam" id="3.30.1330.50:FF:000001">
    <property type="entry name" value="2-C-methyl-D-erythritol 2,4-cyclodiphosphate synthase"/>
    <property type="match status" value="1"/>
</dbReference>
<feature type="region of interest" description="Disordered" evidence="10">
    <location>
        <begin position="1"/>
        <end position="44"/>
    </location>
</feature>
<feature type="site" description="Transition state stabilizer" evidence="8">
    <location>
        <position position="182"/>
    </location>
</feature>
<keyword evidence="13" id="KW-1185">Reference proteome</keyword>
<dbReference type="Pfam" id="PF02542">
    <property type="entry name" value="YgbB"/>
    <property type="match status" value="1"/>
</dbReference>
<feature type="binding site" evidence="8">
    <location>
        <position position="57"/>
    </location>
    <ligand>
        <name>a divalent metal cation</name>
        <dbReference type="ChEBI" id="CHEBI:60240"/>
    </ligand>
</feature>
<dbReference type="InterPro" id="IPR036571">
    <property type="entry name" value="MECDP_synthase_sf"/>
</dbReference>
<comment type="cofactor">
    <cofactor evidence="8">
        <name>a divalent metal cation</name>
        <dbReference type="ChEBI" id="CHEBI:60240"/>
    </cofactor>
    <text evidence="8">Binds 1 divalent metal cation per subunit.</text>
</comment>
<dbReference type="PANTHER" id="PTHR43181:SF1">
    <property type="entry name" value="2-C-METHYL-D-ERYTHRITOL 2,4-CYCLODIPHOSPHATE SYNTHASE, CHLOROPLASTIC"/>
    <property type="match status" value="1"/>
</dbReference>
<evidence type="ECO:0000313" key="12">
    <source>
        <dbReference type="EMBL" id="GGB11105.1"/>
    </source>
</evidence>
<comment type="caution">
    <text evidence="12">The sequence shown here is derived from an EMBL/GenBank/DDBJ whole genome shotgun (WGS) entry which is preliminary data.</text>
</comment>
<sequence>MTPATNPTDSLPAGAPDPALPVRGGKAPFPGARGSETPEAHEVGSVGAPFRIGEGWDTHALVPGRKLIIGGVTVPHSTGLLGHSDADLLIHAIIDALLGAAGLGDIGSHFPDTDARFKGADSVVLLRETGRLLAERGLRIGNIDSTVIAQAPKLAPHIPAMRQCLADALGLDLSRVNVKAKTAEKLGPVGQGLSMEARAVALLF</sequence>
<dbReference type="EC" id="4.6.1.12" evidence="4 8"/>
<dbReference type="GO" id="GO:0046872">
    <property type="term" value="F:metal ion binding"/>
    <property type="evidence" value="ECO:0007669"/>
    <property type="project" value="UniProtKB-KW"/>
</dbReference>
<feature type="binding site" evidence="8">
    <location>
        <position position="91"/>
    </location>
    <ligand>
        <name>a divalent metal cation</name>
        <dbReference type="ChEBI" id="CHEBI:60240"/>
    </ligand>
</feature>
<feature type="binding site" evidence="8">
    <location>
        <begin position="105"/>
        <end position="107"/>
    </location>
    <ligand>
        <name>4-CDP-2-C-methyl-D-erythritol 2-phosphate</name>
        <dbReference type="ChEBI" id="CHEBI:57919"/>
    </ligand>
</feature>
<feature type="domain" description="2-C-methyl-D-erythritol 2,4-cyclodiphosphate synthase" evidence="11">
    <location>
        <begin position="50"/>
        <end position="203"/>
    </location>
</feature>
<keyword evidence="5 8" id="KW-0479">Metal-binding</keyword>
<comment type="subunit">
    <text evidence="8">Homotrimer.</text>
</comment>
<evidence type="ECO:0000256" key="5">
    <source>
        <dbReference type="ARBA" id="ARBA00022723"/>
    </source>
</evidence>
<dbReference type="PROSITE" id="PS01350">
    <property type="entry name" value="ISPF"/>
    <property type="match status" value="1"/>
</dbReference>
<evidence type="ECO:0000256" key="1">
    <source>
        <dbReference type="ARBA" id="ARBA00000200"/>
    </source>
</evidence>
<evidence type="ECO:0000313" key="13">
    <source>
        <dbReference type="Proteomes" id="UP000620596"/>
    </source>
</evidence>
<feature type="binding site" evidence="8">
    <location>
        <begin position="110"/>
        <end position="114"/>
    </location>
    <ligand>
        <name>4-CDP-2-C-methyl-D-erythritol 2-phosphate</name>
        <dbReference type="ChEBI" id="CHEBI:57919"/>
    </ligand>
</feature>
<evidence type="ECO:0000256" key="4">
    <source>
        <dbReference type="ARBA" id="ARBA00012579"/>
    </source>
</evidence>
<dbReference type="CDD" id="cd00554">
    <property type="entry name" value="MECDP_synthase"/>
    <property type="match status" value="1"/>
</dbReference>
<proteinExistence type="inferred from homology"/>
<dbReference type="GO" id="GO:0019288">
    <property type="term" value="P:isopentenyl diphosphate biosynthetic process, methylerythritol 4-phosphate pathway"/>
    <property type="evidence" value="ECO:0007669"/>
    <property type="project" value="UniProtKB-UniRule"/>
</dbReference>
<dbReference type="AlphaFoldDB" id="A0A916SSH2"/>
<gene>
    <name evidence="8 12" type="primary">ispF</name>
    <name evidence="12" type="ORF">GCM10011496_35070</name>
</gene>
<evidence type="ECO:0000256" key="10">
    <source>
        <dbReference type="SAM" id="MobiDB-lite"/>
    </source>
</evidence>
<evidence type="ECO:0000256" key="2">
    <source>
        <dbReference type="ARBA" id="ARBA00004709"/>
    </source>
</evidence>
<dbReference type="Gene3D" id="3.30.1330.50">
    <property type="entry name" value="2-C-methyl-D-erythritol 2,4-cyclodiphosphate synthase"/>
    <property type="match status" value="1"/>
</dbReference>
<protein>
    <recommendedName>
        <fullName evidence="4 8">2-C-methyl-D-erythritol 2,4-cyclodiphosphate synthase</fullName>
        <shortName evidence="8">MECDP-synthase</shortName>
        <shortName evidence="8">MECPP-synthase</shortName>
        <shortName evidence="8">MECPS</shortName>
        <ecNumber evidence="4 8">4.6.1.12</ecNumber>
    </recommendedName>
</protein>
<dbReference type="PANTHER" id="PTHR43181">
    <property type="entry name" value="2-C-METHYL-D-ERYTHRITOL 2,4-CYCLODIPHOSPHATE SYNTHASE, CHLOROPLASTIC"/>
    <property type="match status" value="1"/>
</dbReference>
<comment type="pathway">
    <text evidence="2 8">Isoprenoid biosynthesis; isopentenyl diphosphate biosynthesis via DXP pathway; isopentenyl diphosphate from 1-deoxy-D-xylulose 5-phosphate: step 4/6.</text>
</comment>
<evidence type="ECO:0000256" key="3">
    <source>
        <dbReference type="ARBA" id="ARBA00008480"/>
    </source>
</evidence>
<evidence type="ECO:0000256" key="6">
    <source>
        <dbReference type="ARBA" id="ARBA00023229"/>
    </source>
</evidence>
<dbReference type="InterPro" id="IPR020555">
    <property type="entry name" value="MECDP_synthase_CS"/>
</dbReference>
<dbReference type="SUPFAM" id="SSF69765">
    <property type="entry name" value="IpsF-like"/>
    <property type="match status" value="1"/>
</dbReference>
<dbReference type="GO" id="GO:0008685">
    <property type="term" value="F:2-C-methyl-D-erythritol 2,4-cyclodiphosphate synthase activity"/>
    <property type="evidence" value="ECO:0007669"/>
    <property type="project" value="UniProtKB-UniRule"/>
</dbReference>
<evidence type="ECO:0000256" key="8">
    <source>
        <dbReference type="HAMAP-Rule" id="MF_00107"/>
    </source>
</evidence>
<dbReference type="GO" id="GO:0016114">
    <property type="term" value="P:terpenoid biosynthetic process"/>
    <property type="evidence" value="ECO:0007669"/>
    <property type="project" value="InterPro"/>
</dbReference>
<comment type="similarity">
    <text evidence="3 8 9">Belongs to the IspF family.</text>
</comment>
<dbReference type="EMBL" id="BMIG01000017">
    <property type="protein sequence ID" value="GGB11105.1"/>
    <property type="molecule type" value="Genomic_DNA"/>
</dbReference>
<organism evidence="12 13">
    <name type="scientific">Polaromonas eurypsychrophila</name>
    <dbReference type="NCBI Taxonomy" id="1614635"/>
    <lineage>
        <taxon>Bacteria</taxon>
        <taxon>Pseudomonadati</taxon>
        <taxon>Pseudomonadota</taxon>
        <taxon>Betaproteobacteria</taxon>
        <taxon>Burkholderiales</taxon>
        <taxon>Comamonadaceae</taxon>
        <taxon>Polaromonas</taxon>
    </lineage>
</organism>
<comment type="function">
    <text evidence="8">Involved in the biosynthesis of isopentenyl diphosphate (IPP) and dimethylallyl diphosphate (DMAPP), two major building blocks of isoprenoid compounds. Catalyzes the conversion of 4-diphosphocytidyl-2-C-methyl-D-erythritol 2-phosphate (CDP-ME2P) to 2-C-methyl-D-erythritol 2,4-cyclodiphosphate (ME-CPP) with a corresponding release of cytidine 5-monophosphate (CMP).</text>
</comment>
<dbReference type="NCBIfam" id="TIGR00151">
    <property type="entry name" value="ispF"/>
    <property type="match status" value="1"/>
</dbReference>
<dbReference type="HAMAP" id="MF_00107">
    <property type="entry name" value="IspF"/>
    <property type="match status" value="1"/>
</dbReference>
<dbReference type="Proteomes" id="UP000620596">
    <property type="component" value="Unassembled WGS sequence"/>
</dbReference>